<dbReference type="Proteomes" id="UP001488805">
    <property type="component" value="Unassembled WGS sequence"/>
</dbReference>
<reference evidence="2 3" key="1">
    <citation type="journal article" date="2024" name="Genome Biol. Evol.">
        <title>Chromosome-level genome assembly of the viviparous eelpout Zoarces viviparus.</title>
        <authorList>
            <person name="Fuhrmann N."/>
            <person name="Brasseur M.V."/>
            <person name="Bakowski C.E."/>
            <person name="Podsiadlowski L."/>
            <person name="Prost S."/>
            <person name="Krehenwinkel H."/>
            <person name="Mayer C."/>
        </authorList>
    </citation>
    <scope>NUCLEOTIDE SEQUENCE [LARGE SCALE GENOMIC DNA]</scope>
    <source>
        <strain evidence="2">NO-MEL_2022_Ind0_liver</strain>
    </source>
</reference>
<evidence type="ECO:0000313" key="2">
    <source>
        <dbReference type="EMBL" id="KAK9535697.1"/>
    </source>
</evidence>
<feature type="compositionally biased region" description="Pro residues" evidence="1">
    <location>
        <begin position="1"/>
        <end position="12"/>
    </location>
</feature>
<name>A0AAW1FLF3_ZOAVI</name>
<comment type="caution">
    <text evidence="2">The sequence shown here is derived from an EMBL/GenBank/DDBJ whole genome shotgun (WGS) entry which is preliminary data.</text>
</comment>
<feature type="region of interest" description="Disordered" evidence="1">
    <location>
        <begin position="1"/>
        <end position="73"/>
    </location>
</feature>
<accession>A0AAW1FLF3</accession>
<feature type="compositionally biased region" description="Gly residues" evidence="1">
    <location>
        <begin position="59"/>
        <end position="73"/>
    </location>
</feature>
<gene>
    <name evidence="2" type="ORF">VZT92_008064</name>
</gene>
<protein>
    <submittedName>
        <fullName evidence="2">Uncharacterized protein</fullName>
    </submittedName>
</protein>
<sequence>MVCMTPGPPRRPSPSLAQLCAGGGPGSVLSCPGPSVPEPWTEPDAGSPSDLPARSQRAGKGGGGGGGGDSIIR</sequence>
<keyword evidence="3" id="KW-1185">Reference proteome</keyword>
<dbReference type="EMBL" id="JBCEZU010000056">
    <property type="protein sequence ID" value="KAK9535697.1"/>
    <property type="molecule type" value="Genomic_DNA"/>
</dbReference>
<organism evidence="2 3">
    <name type="scientific">Zoarces viviparus</name>
    <name type="common">Viviparous eelpout</name>
    <name type="synonym">Blennius viviparus</name>
    <dbReference type="NCBI Taxonomy" id="48416"/>
    <lineage>
        <taxon>Eukaryota</taxon>
        <taxon>Metazoa</taxon>
        <taxon>Chordata</taxon>
        <taxon>Craniata</taxon>
        <taxon>Vertebrata</taxon>
        <taxon>Euteleostomi</taxon>
        <taxon>Actinopterygii</taxon>
        <taxon>Neopterygii</taxon>
        <taxon>Teleostei</taxon>
        <taxon>Neoteleostei</taxon>
        <taxon>Acanthomorphata</taxon>
        <taxon>Eupercaria</taxon>
        <taxon>Perciformes</taxon>
        <taxon>Cottioidei</taxon>
        <taxon>Zoarcales</taxon>
        <taxon>Zoarcidae</taxon>
        <taxon>Zoarcinae</taxon>
        <taxon>Zoarces</taxon>
    </lineage>
</organism>
<evidence type="ECO:0000313" key="3">
    <source>
        <dbReference type="Proteomes" id="UP001488805"/>
    </source>
</evidence>
<dbReference type="AlphaFoldDB" id="A0AAW1FLF3"/>
<evidence type="ECO:0000256" key="1">
    <source>
        <dbReference type="SAM" id="MobiDB-lite"/>
    </source>
</evidence>
<proteinExistence type="predicted"/>